<dbReference type="SUPFAM" id="SSF52949">
    <property type="entry name" value="Macro domain-like"/>
    <property type="match status" value="1"/>
</dbReference>
<dbReference type="Gene3D" id="3.40.220.10">
    <property type="entry name" value="Leucine Aminopeptidase, subunit E, domain 1"/>
    <property type="match status" value="1"/>
</dbReference>
<dbReference type="InterPro" id="IPR012664">
    <property type="entry name" value="CHP02452"/>
</dbReference>
<evidence type="ECO:0000313" key="3">
    <source>
        <dbReference type="Proteomes" id="UP000824633"/>
    </source>
</evidence>
<dbReference type="RefSeq" id="WP_224037993.1">
    <property type="nucleotide sequence ID" value="NZ_AP024849.1"/>
</dbReference>
<dbReference type="PIRSF" id="PIRSF014899">
    <property type="entry name" value="UCP014899"/>
    <property type="match status" value="1"/>
</dbReference>
<dbReference type="Proteomes" id="UP000824633">
    <property type="component" value="Chromosome"/>
</dbReference>
<gene>
    <name evidence="2" type="ORF">psyc5s11_25850</name>
</gene>
<sequence length="277" mass="31556">MKKNLRMEAAQYTLKYLKEGYYIIDEKRINISATHKKSVEESILVSPEDGDVLVEKYKGSTDNKWANIKVLNVPTVKAVLDLNFENLKDIGVLNFASAKNPGGGFLNGALAQEESIAVGSGLYDTQLKNEKYYLENRDCKTMMYTDYMIYSPDVVFIRDEGLNLLENPVTASIITAPAVNYGQVLLKKEDSVLAQKLMKIRMRKVLALFAHKKNKNIILGAYGCGVFRNDPNTVAKYWKELLYDENYISYFENVIFAVFDNSKNQDCIKVFEKLFTK</sequence>
<dbReference type="InterPro" id="IPR019261">
    <property type="entry name" value="PARG_cat_microbial"/>
</dbReference>
<evidence type="ECO:0000313" key="2">
    <source>
        <dbReference type="EMBL" id="BCZ46518.1"/>
    </source>
</evidence>
<dbReference type="InterPro" id="IPR043472">
    <property type="entry name" value="Macro_dom-like"/>
</dbReference>
<name>A0ABN6IYL9_9CLOT</name>
<dbReference type="PANTHER" id="PTHR35596:SF1">
    <property type="entry name" value="MICROBIAL-TYPE PARG CATALYTIC DOMAIN-CONTAINING PROTEIN"/>
    <property type="match status" value="1"/>
</dbReference>
<evidence type="ECO:0000259" key="1">
    <source>
        <dbReference type="Pfam" id="PF10021"/>
    </source>
</evidence>
<organism evidence="2 3">
    <name type="scientific">Clostridium gelidum</name>
    <dbReference type="NCBI Taxonomy" id="704125"/>
    <lineage>
        <taxon>Bacteria</taxon>
        <taxon>Bacillati</taxon>
        <taxon>Bacillota</taxon>
        <taxon>Clostridia</taxon>
        <taxon>Eubacteriales</taxon>
        <taxon>Clostridiaceae</taxon>
        <taxon>Clostridium</taxon>
    </lineage>
</organism>
<dbReference type="NCBIfam" id="TIGR02452">
    <property type="entry name" value="TIGR02452 family protein"/>
    <property type="match status" value="1"/>
</dbReference>
<feature type="domain" description="Microbial-type PARG catalytic" evidence="1">
    <location>
        <begin position="10"/>
        <end position="159"/>
    </location>
</feature>
<reference evidence="3" key="1">
    <citation type="submission" date="2021-07" db="EMBL/GenBank/DDBJ databases">
        <title>Complete genome sequencing of a Clostridium isolate.</title>
        <authorList>
            <person name="Ueki A."/>
            <person name="Tonouchi A."/>
        </authorList>
    </citation>
    <scope>NUCLEOTIDE SEQUENCE [LARGE SCALE GENOMIC DNA]</scope>
    <source>
        <strain evidence="3">C5S11</strain>
    </source>
</reference>
<dbReference type="EMBL" id="AP024849">
    <property type="protein sequence ID" value="BCZ46518.1"/>
    <property type="molecule type" value="Genomic_DNA"/>
</dbReference>
<protein>
    <submittedName>
        <fullName evidence="2">TIGR02452 family protein</fullName>
    </submittedName>
</protein>
<proteinExistence type="predicted"/>
<accession>A0ABN6IYL9</accession>
<dbReference type="Pfam" id="PF10021">
    <property type="entry name" value="PARG_cat_microb"/>
    <property type="match status" value="1"/>
</dbReference>
<keyword evidence="3" id="KW-1185">Reference proteome</keyword>
<dbReference type="PANTHER" id="PTHR35596">
    <property type="entry name" value="DUF2263 DOMAIN-CONTAINING PROTEIN"/>
    <property type="match status" value="1"/>
</dbReference>